<sequence>MKKEYDTSGGFNLSIWGLRHPQLVLFFIVVATVIGLFSYTRLGQSEDPPFTFKVMVVRTNWPGASAREVEQQVTDKIEAKLREAPEIDVLSSYSRPGESLVMVQAHDSLESSTMPALWYQVRKKIGDIRANLPTGVNGPYFNDEFGDTYGNIFALVGEGLSYAELKRYGEAVRAELLRLPDVGKVSFFGAQDERVYVEFSAARLANAGISPSLLAQQISEQNAQLASGYFELADERIYLRTTGAYADLDALRNLPIRINGRTLYLRDLAEVRRGYVDPPSDKMRFMGHEALGIGLSMTDGGDIIALGKNLDAAVERISSQLPLGVQLKRVADQPRAVRDSVQDFVRSLTEAVVIVLAVSLLSLGLRTGIVVAISIPVVLAITFLFMHVFDIGLHKISLGALILALGLLVDDAIIAVEMMAAKMEQGWERTKAAGFAYASTAMPMLSGTLVTAAGFLPIATAASATGEYTRSIFQVTVIALLVSWVAAVLFVPYLGYYLLPDYAQHAHKPSLMARLLARLRGRPAPVAEPAGAQHDIYDSGFYRALRTLIDWCVLRRWWVIGATLLSFVFSLWGFGLVPQQFFPDSTRPELLVDLRLAQGASHEAVDRAVKRFEAELAKQPGIENYVAYVGNGSPRFYLPLDQKLPQTNFAQFVVLTRGIAEREALRTHLIALFDRDYAELRASINRLENGPPVGFPVQYRVTGPEHAQIQQIASQIVSLMRASPDLANVQKEWEEESKTVRLHVDTEKARMAGLSRQDLQNLFAGILNGSKVSEFREGTETIELDLRANKRDTLISRFNEISLPVGSGRGLPLSQIATLEYSSEPGILWRRNRMPVVTVKANLYGTVQPAEVVAQLAPQIDKLRATLPLGYRIEVGGAVEESAKGGSSVAAGVPLFLLVVLTVLMLQLQSFSRVAMVVLTAPLGMVGVTLALLLFNKPFGFVAMLGTIALSGMIMRNSVILIDQIVQDEAAGVPRWQAIVEATVRRFRPIILTAAAAILAMIPLTRSAFFGPMAVAIMGGLAVATVLTLFFLPALYAAWYRTRKA</sequence>
<feature type="transmembrane region" description="Helical" evidence="1">
    <location>
        <begin position="557"/>
        <end position="577"/>
    </location>
</feature>
<keyword evidence="1" id="KW-1133">Transmembrane helix</keyword>
<feature type="transmembrane region" description="Helical" evidence="1">
    <location>
        <begin position="889"/>
        <end position="908"/>
    </location>
</feature>
<dbReference type="PANTHER" id="PTHR32063:SF18">
    <property type="entry name" value="CATION EFFLUX SYSTEM PROTEIN"/>
    <property type="match status" value="1"/>
</dbReference>
<dbReference type="Gene3D" id="3.30.70.1430">
    <property type="entry name" value="Multidrug efflux transporter AcrB pore domain"/>
    <property type="match status" value="2"/>
</dbReference>
<feature type="transmembrane region" description="Helical" evidence="1">
    <location>
        <begin position="20"/>
        <end position="39"/>
    </location>
</feature>
<dbReference type="InterPro" id="IPR027463">
    <property type="entry name" value="AcrB_DN_DC_subdom"/>
</dbReference>
<dbReference type="EMBL" id="JBDIVE010000010">
    <property type="protein sequence ID" value="MEN3070167.1"/>
    <property type="molecule type" value="Genomic_DNA"/>
</dbReference>
<feature type="transmembrane region" description="Helical" evidence="1">
    <location>
        <begin position="471"/>
        <end position="494"/>
    </location>
</feature>
<reference evidence="2 3" key="1">
    <citation type="journal article" date="2018" name="Int. J. Syst. Evol. Microbiol.">
        <title>Uliginosibacterium sediminicola sp. nov., isolated from freshwater sediment.</title>
        <authorList>
            <person name="Hwang W.M."/>
            <person name="Kim S.M."/>
            <person name="Kang K."/>
            <person name="Ahn T.Y."/>
        </authorList>
    </citation>
    <scope>NUCLEOTIDE SEQUENCE [LARGE SCALE GENOMIC DNA]</scope>
    <source>
        <strain evidence="2 3">M1-21</strain>
    </source>
</reference>
<feature type="transmembrane region" description="Helical" evidence="1">
    <location>
        <begin position="396"/>
        <end position="416"/>
    </location>
</feature>
<feature type="transmembrane region" description="Helical" evidence="1">
    <location>
        <begin position="990"/>
        <end position="1009"/>
    </location>
</feature>
<evidence type="ECO:0000256" key="1">
    <source>
        <dbReference type="SAM" id="Phobius"/>
    </source>
</evidence>
<keyword evidence="3" id="KW-1185">Reference proteome</keyword>
<keyword evidence="1" id="KW-0812">Transmembrane</keyword>
<dbReference type="SUPFAM" id="SSF82866">
    <property type="entry name" value="Multidrug efflux transporter AcrB transmembrane domain"/>
    <property type="match status" value="2"/>
</dbReference>
<gene>
    <name evidence="2" type="ORF">ABDB84_16910</name>
</gene>
<keyword evidence="1" id="KW-0472">Membrane</keyword>
<name>A0ABU9Z2N6_9RHOO</name>
<dbReference type="Pfam" id="PF00873">
    <property type="entry name" value="ACR_tran"/>
    <property type="match status" value="1"/>
</dbReference>
<dbReference type="RefSeq" id="WP_345920942.1">
    <property type="nucleotide sequence ID" value="NZ_JBDIVE010000010.1"/>
</dbReference>
<feature type="transmembrane region" description="Helical" evidence="1">
    <location>
        <begin position="1015"/>
        <end position="1039"/>
    </location>
</feature>
<comment type="caution">
    <text evidence="2">The sequence shown here is derived from an EMBL/GenBank/DDBJ whole genome shotgun (WGS) entry which is preliminary data.</text>
</comment>
<feature type="transmembrane region" description="Helical" evidence="1">
    <location>
        <begin position="914"/>
        <end position="935"/>
    </location>
</feature>
<accession>A0ABU9Z2N6</accession>
<dbReference type="InterPro" id="IPR001036">
    <property type="entry name" value="Acrflvin-R"/>
</dbReference>
<feature type="transmembrane region" description="Helical" evidence="1">
    <location>
        <begin position="436"/>
        <end position="459"/>
    </location>
</feature>
<dbReference type="Gene3D" id="3.30.2090.10">
    <property type="entry name" value="Multidrug efflux transporter AcrB TolC docking domain, DN and DC subdomains"/>
    <property type="match status" value="2"/>
</dbReference>
<dbReference type="Gene3D" id="1.20.1640.10">
    <property type="entry name" value="Multidrug efflux transporter AcrB transmembrane domain"/>
    <property type="match status" value="2"/>
</dbReference>
<proteinExistence type="predicted"/>
<dbReference type="PRINTS" id="PR00702">
    <property type="entry name" value="ACRIFLAVINRP"/>
</dbReference>
<dbReference type="Gene3D" id="3.30.70.1440">
    <property type="entry name" value="Multidrug efflux transporter AcrB pore domain"/>
    <property type="match status" value="1"/>
</dbReference>
<dbReference type="SUPFAM" id="SSF82693">
    <property type="entry name" value="Multidrug efflux transporter AcrB pore domain, PN1, PN2, PC1 and PC2 subdomains"/>
    <property type="match status" value="2"/>
</dbReference>
<dbReference type="Proteomes" id="UP001410394">
    <property type="component" value="Unassembled WGS sequence"/>
</dbReference>
<dbReference type="PANTHER" id="PTHR32063">
    <property type="match status" value="1"/>
</dbReference>
<protein>
    <submittedName>
        <fullName evidence="2">Efflux RND transporter permease subunit</fullName>
    </submittedName>
</protein>
<dbReference type="Gene3D" id="3.30.70.1320">
    <property type="entry name" value="Multidrug efflux transporter AcrB pore domain like"/>
    <property type="match status" value="1"/>
</dbReference>
<evidence type="ECO:0000313" key="2">
    <source>
        <dbReference type="EMBL" id="MEN3070167.1"/>
    </source>
</evidence>
<organism evidence="2 3">
    <name type="scientific">Uliginosibacterium sediminicola</name>
    <dbReference type="NCBI Taxonomy" id="2024550"/>
    <lineage>
        <taxon>Bacteria</taxon>
        <taxon>Pseudomonadati</taxon>
        <taxon>Pseudomonadota</taxon>
        <taxon>Betaproteobacteria</taxon>
        <taxon>Rhodocyclales</taxon>
        <taxon>Zoogloeaceae</taxon>
        <taxon>Uliginosibacterium</taxon>
    </lineage>
</organism>
<evidence type="ECO:0000313" key="3">
    <source>
        <dbReference type="Proteomes" id="UP001410394"/>
    </source>
</evidence>
<dbReference type="SUPFAM" id="SSF82714">
    <property type="entry name" value="Multidrug efflux transporter AcrB TolC docking domain, DN and DC subdomains"/>
    <property type="match status" value="2"/>
</dbReference>
<feature type="transmembrane region" description="Helical" evidence="1">
    <location>
        <begin position="369"/>
        <end position="389"/>
    </location>
</feature>